<dbReference type="Pfam" id="PF13407">
    <property type="entry name" value="Peripla_BP_4"/>
    <property type="match status" value="1"/>
</dbReference>
<comment type="caution">
    <text evidence="5">The sequence shown here is derived from an EMBL/GenBank/DDBJ whole genome shotgun (WGS) entry which is preliminary data.</text>
</comment>
<comment type="similarity">
    <text evidence="2">Belongs to the bacterial solute-binding protein 2 family.</text>
</comment>
<dbReference type="AlphaFoldDB" id="A0A147EUL5"/>
<dbReference type="EMBL" id="LDRT01000093">
    <property type="protein sequence ID" value="KTR93202.1"/>
    <property type="molecule type" value="Genomic_DNA"/>
</dbReference>
<gene>
    <name evidence="5" type="ORF">NS220_13335</name>
</gene>
<evidence type="ECO:0000313" key="6">
    <source>
        <dbReference type="Proteomes" id="UP000075025"/>
    </source>
</evidence>
<evidence type="ECO:0000256" key="1">
    <source>
        <dbReference type="ARBA" id="ARBA00004196"/>
    </source>
</evidence>
<proteinExistence type="inferred from homology"/>
<dbReference type="PATRIC" id="fig|2033.6.peg.3980"/>
<dbReference type="Proteomes" id="UP000075025">
    <property type="component" value="Unassembled WGS sequence"/>
</dbReference>
<name>A0A147EUL5_MICTE</name>
<dbReference type="OrthoDB" id="257716at2"/>
<evidence type="ECO:0000259" key="4">
    <source>
        <dbReference type="Pfam" id="PF13407"/>
    </source>
</evidence>
<accession>A0A147EUL5</accession>
<evidence type="ECO:0000256" key="2">
    <source>
        <dbReference type="ARBA" id="ARBA00007639"/>
    </source>
</evidence>
<reference evidence="5 6" key="1">
    <citation type="journal article" date="2016" name="Front. Microbiol.">
        <title>Genomic Resource of Rice Seed Associated Bacteria.</title>
        <authorList>
            <person name="Midha S."/>
            <person name="Bansal K."/>
            <person name="Sharma S."/>
            <person name="Kumar N."/>
            <person name="Patil P.P."/>
            <person name="Chaudhry V."/>
            <person name="Patil P.B."/>
        </authorList>
    </citation>
    <scope>NUCLEOTIDE SEQUENCE [LARGE SCALE GENOMIC DNA]</scope>
    <source>
        <strain evidence="5 6">NS220</strain>
    </source>
</reference>
<feature type="domain" description="Periplasmic binding protein" evidence="4">
    <location>
        <begin position="62"/>
        <end position="306"/>
    </location>
</feature>
<dbReference type="PROSITE" id="PS51257">
    <property type="entry name" value="PROKAR_LIPOPROTEIN"/>
    <property type="match status" value="1"/>
</dbReference>
<dbReference type="InterPro" id="IPR025997">
    <property type="entry name" value="SBP_2_dom"/>
</dbReference>
<dbReference type="PANTHER" id="PTHR30036">
    <property type="entry name" value="D-XYLOSE-BINDING PERIPLASMIC PROTEIN"/>
    <property type="match status" value="1"/>
</dbReference>
<protein>
    <recommendedName>
        <fullName evidence="4">Periplasmic binding protein domain-containing protein</fullName>
    </recommendedName>
</protein>
<dbReference type="GO" id="GO:0030288">
    <property type="term" value="C:outer membrane-bounded periplasmic space"/>
    <property type="evidence" value="ECO:0007669"/>
    <property type="project" value="TreeGrafter"/>
</dbReference>
<dbReference type="PANTHER" id="PTHR30036:SF7">
    <property type="entry name" value="ABC TRANSPORTER PERIPLASMIC-BINDING PROTEIN YPHF"/>
    <property type="match status" value="1"/>
</dbReference>
<dbReference type="SUPFAM" id="SSF53822">
    <property type="entry name" value="Periplasmic binding protein-like I"/>
    <property type="match status" value="1"/>
</dbReference>
<dbReference type="InterPro" id="IPR028082">
    <property type="entry name" value="Peripla_BP_I"/>
</dbReference>
<dbReference type="GO" id="GO:0030246">
    <property type="term" value="F:carbohydrate binding"/>
    <property type="evidence" value="ECO:0007669"/>
    <property type="project" value="TreeGrafter"/>
</dbReference>
<dbReference type="InterPro" id="IPR050555">
    <property type="entry name" value="Bact_Solute-Bind_Prot2"/>
</dbReference>
<feature type="chain" id="PRO_5038925745" description="Periplasmic binding protein domain-containing protein" evidence="3">
    <location>
        <begin position="36"/>
        <end position="327"/>
    </location>
</feature>
<evidence type="ECO:0000256" key="3">
    <source>
        <dbReference type="SAM" id="SignalP"/>
    </source>
</evidence>
<comment type="subcellular location">
    <subcellularLocation>
        <location evidence="1">Cell envelope</location>
    </subcellularLocation>
</comment>
<sequence>MSLLPTRRLAATALAGATLVAALTGCGALSGGSIAASSEPSGSLREVKTITYVNPAPFYPAFDDVGRCFEDAAKKNGWTPVEVGTSGSAVDNQGAIDLISQAIANGTDALVVFPTIPELFTPVITQARDAGIYVVAQNAGDPSTGQQTQVGTDATQLGALIAEGLGKTDPNAQVGILSGSASTTPHVQEIQGFTDYAKEHFPNMKVVASDYTNGDPTKAPELFSNMLTAHPEITALFPIEGTSVAAAITAVKERGLTGKVNVVANDLTDDHRASIEDGSLLGVGEQGWCESGTKAVEAVKDLSEGKTLPAFIATTSTFYDKSNLPAK</sequence>
<keyword evidence="3" id="KW-0732">Signal</keyword>
<evidence type="ECO:0000313" key="5">
    <source>
        <dbReference type="EMBL" id="KTR93202.1"/>
    </source>
</evidence>
<feature type="signal peptide" evidence="3">
    <location>
        <begin position="1"/>
        <end position="35"/>
    </location>
</feature>
<dbReference type="RefSeq" id="WP_058624524.1">
    <property type="nucleotide sequence ID" value="NZ_LDRT01000093.1"/>
</dbReference>
<dbReference type="CDD" id="cd01536">
    <property type="entry name" value="PBP1_ABC_sugar_binding-like"/>
    <property type="match status" value="1"/>
</dbReference>
<dbReference type="Gene3D" id="3.40.50.2300">
    <property type="match status" value="2"/>
</dbReference>
<organism evidence="5 6">
    <name type="scientific">Microbacterium testaceum</name>
    <name type="common">Aureobacterium testaceum</name>
    <name type="synonym">Brevibacterium testaceum</name>
    <dbReference type="NCBI Taxonomy" id="2033"/>
    <lineage>
        <taxon>Bacteria</taxon>
        <taxon>Bacillati</taxon>
        <taxon>Actinomycetota</taxon>
        <taxon>Actinomycetes</taxon>
        <taxon>Micrococcales</taxon>
        <taxon>Microbacteriaceae</taxon>
        <taxon>Microbacterium</taxon>
    </lineage>
</organism>